<feature type="compositionally biased region" description="Pro residues" evidence="6">
    <location>
        <begin position="20"/>
        <end position="30"/>
    </location>
</feature>
<evidence type="ECO:0000313" key="9">
    <source>
        <dbReference type="EMBL" id="AWM37788.1"/>
    </source>
</evidence>
<dbReference type="KEGG" id="gog:C1280_12795"/>
<evidence type="ECO:0000256" key="4">
    <source>
        <dbReference type="ARBA" id="ARBA00023136"/>
    </source>
</evidence>
<dbReference type="PANTHER" id="PTHR30386">
    <property type="entry name" value="MEMBRANE FUSION SUBUNIT OF EMRAB-TOLC MULTIDRUG EFFLUX PUMP"/>
    <property type="match status" value="1"/>
</dbReference>
<feature type="domain" description="YbhG-like alpha-helical hairpin" evidence="8">
    <location>
        <begin position="164"/>
        <end position="281"/>
    </location>
</feature>
<keyword evidence="10" id="KW-1185">Reference proteome</keyword>
<keyword evidence="4 7" id="KW-0472">Membrane</keyword>
<organism evidence="9 10">
    <name type="scientific">Gemmata obscuriglobus</name>
    <dbReference type="NCBI Taxonomy" id="114"/>
    <lineage>
        <taxon>Bacteria</taxon>
        <taxon>Pseudomonadati</taxon>
        <taxon>Planctomycetota</taxon>
        <taxon>Planctomycetia</taxon>
        <taxon>Gemmatales</taxon>
        <taxon>Gemmataceae</taxon>
        <taxon>Gemmata</taxon>
    </lineage>
</organism>
<dbReference type="PRINTS" id="PR01490">
    <property type="entry name" value="RTXTOXIND"/>
</dbReference>
<proteinExistence type="predicted"/>
<name>A0A2Z3GWS6_9BACT</name>
<dbReference type="OrthoDB" id="245220at2"/>
<dbReference type="Proteomes" id="UP000245802">
    <property type="component" value="Chromosome"/>
</dbReference>
<evidence type="ECO:0000256" key="3">
    <source>
        <dbReference type="ARBA" id="ARBA00022989"/>
    </source>
</evidence>
<accession>A0A2Z3GWS6</accession>
<dbReference type="EMBL" id="CP025958">
    <property type="protein sequence ID" value="AWM37788.1"/>
    <property type="molecule type" value="Genomic_DNA"/>
</dbReference>
<keyword evidence="3 7" id="KW-1133">Transmembrane helix</keyword>
<dbReference type="SUPFAM" id="SSF111369">
    <property type="entry name" value="HlyD-like secretion proteins"/>
    <property type="match status" value="2"/>
</dbReference>
<evidence type="ECO:0000256" key="1">
    <source>
        <dbReference type="ARBA" id="ARBA00004167"/>
    </source>
</evidence>
<feature type="coiled-coil region" evidence="5">
    <location>
        <begin position="290"/>
        <end position="317"/>
    </location>
</feature>
<dbReference type="AlphaFoldDB" id="A0A2Z3GWS6"/>
<reference evidence="9 10" key="1">
    <citation type="submission" date="2018-01" db="EMBL/GenBank/DDBJ databases">
        <title>G. obscuriglobus.</title>
        <authorList>
            <person name="Franke J."/>
            <person name="Blomberg W."/>
            <person name="Selmecki A."/>
        </authorList>
    </citation>
    <scope>NUCLEOTIDE SEQUENCE [LARGE SCALE GENOMIC DNA]</scope>
    <source>
        <strain evidence="9 10">DSM 5831</strain>
    </source>
</reference>
<evidence type="ECO:0000259" key="8">
    <source>
        <dbReference type="Pfam" id="PF25881"/>
    </source>
</evidence>
<feature type="transmembrane region" description="Helical" evidence="7">
    <location>
        <begin position="46"/>
        <end position="68"/>
    </location>
</feature>
<evidence type="ECO:0000313" key="10">
    <source>
        <dbReference type="Proteomes" id="UP000245802"/>
    </source>
</evidence>
<dbReference type="Gene3D" id="2.40.30.170">
    <property type="match status" value="1"/>
</dbReference>
<dbReference type="Gene3D" id="2.40.50.100">
    <property type="match status" value="1"/>
</dbReference>
<dbReference type="GO" id="GO:0016020">
    <property type="term" value="C:membrane"/>
    <property type="evidence" value="ECO:0007669"/>
    <property type="project" value="UniProtKB-SubCell"/>
</dbReference>
<keyword evidence="5" id="KW-0175">Coiled coil</keyword>
<evidence type="ECO:0000256" key="5">
    <source>
        <dbReference type="SAM" id="Coils"/>
    </source>
</evidence>
<sequence length="484" mass="52043">MRGASSCIHFVSRLDTNMSPPVPPASPDPPAAGATSAAPPATRPRVTWTAALVVAAALVAALGVVPYVHYRLTHSLTDDAFVESHLTHLGAQTPGLITRVLVEERDAVKAGQLLAEIDPEPHRRAVDLAAAKRAKAEGELTLERSTWERLEKEHPRRVAAAKADLAFAEAGVSQAKTELEVVRVDVDKAVREAEAAVASAKASLVKADEDATRYERLFKEASVPKVKWEDAVKARAAADADVQTAEAKLDRATSNRRKVAIAEQAVAVASSRRDKAAEELRLTELGRLTVEEAGLKVKVLEREVDQAKRNEASVRTQLEYCRVVAPFDGIVVKRYRNPGDHAPLGSPVLSLYDPDLVYVTAYLEEDRLAGVSPGNAAVLKLDAFRQPLAGRVVWVGQATGANFALVPRDVSSGEFTKVPQRVPVRILPDRDERWGDLRPGLSVSVVIDHGAGDREWAATQAERLRARGERGQGPLPTAGTGGGP</sequence>
<protein>
    <submittedName>
        <fullName evidence="9">HlyD family secretion protein</fullName>
    </submittedName>
</protein>
<dbReference type="Pfam" id="PF25881">
    <property type="entry name" value="HH_YBHG"/>
    <property type="match status" value="1"/>
</dbReference>
<dbReference type="PANTHER" id="PTHR30386:SF26">
    <property type="entry name" value="TRANSPORT PROTEIN COMB"/>
    <property type="match status" value="1"/>
</dbReference>
<evidence type="ECO:0000256" key="7">
    <source>
        <dbReference type="SAM" id="Phobius"/>
    </source>
</evidence>
<comment type="subcellular location">
    <subcellularLocation>
        <location evidence="1">Membrane</location>
        <topology evidence="1">Single-pass membrane protein</topology>
    </subcellularLocation>
</comment>
<feature type="region of interest" description="Disordered" evidence="6">
    <location>
        <begin position="465"/>
        <end position="484"/>
    </location>
</feature>
<dbReference type="InterPro" id="IPR059052">
    <property type="entry name" value="HH_YbhG-like"/>
</dbReference>
<evidence type="ECO:0000256" key="2">
    <source>
        <dbReference type="ARBA" id="ARBA00022692"/>
    </source>
</evidence>
<evidence type="ECO:0000256" key="6">
    <source>
        <dbReference type="SAM" id="MobiDB-lite"/>
    </source>
</evidence>
<gene>
    <name evidence="9" type="ORF">C1280_12795</name>
</gene>
<feature type="compositionally biased region" description="Low complexity" evidence="6">
    <location>
        <begin position="31"/>
        <end position="41"/>
    </location>
</feature>
<dbReference type="Gene3D" id="1.10.287.470">
    <property type="entry name" value="Helix hairpin bin"/>
    <property type="match status" value="2"/>
</dbReference>
<dbReference type="InterPro" id="IPR050739">
    <property type="entry name" value="MFP"/>
</dbReference>
<feature type="region of interest" description="Disordered" evidence="6">
    <location>
        <begin position="18"/>
        <end position="41"/>
    </location>
</feature>
<keyword evidence="2 7" id="KW-0812">Transmembrane</keyword>